<dbReference type="RefSeq" id="WP_152804867.1">
    <property type="nucleotide sequence ID" value="NZ_WHNX01000018.1"/>
</dbReference>
<keyword evidence="1" id="KW-1188">Viral release from host cell</keyword>
<feature type="transmembrane region" description="Helical" evidence="3">
    <location>
        <begin position="529"/>
        <end position="549"/>
    </location>
</feature>
<dbReference type="PANTHER" id="PTHR37813:SF1">
    <property type="entry name" value="FELS-2 PROPHAGE PROTEIN"/>
    <property type="match status" value="1"/>
</dbReference>
<protein>
    <submittedName>
        <fullName evidence="4">Phage tail tape measure protein</fullName>
    </submittedName>
</protein>
<dbReference type="Proteomes" id="UP000440004">
    <property type="component" value="Unassembled WGS sequence"/>
</dbReference>
<evidence type="ECO:0000256" key="1">
    <source>
        <dbReference type="ARBA" id="ARBA00022612"/>
    </source>
</evidence>
<dbReference type="AlphaFoldDB" id="A0A6A7KA30"/>
<feature type="transmembrane region" description="Helical" evidence="3">
    <location>
        <begin position="431"/>
        <end position="453"/>
    </location>
</feature>
<dbReference type="NCBIfam" id="TIGR01760">
    <property type="entry name" value="tape_meas_TP901"/>
    <property type="match status" value="1"/>
</dbReference>
<sequence>MAGDLKRVGLEFKADGTADFRKSIKAVTQDMQELTSAYQLEKAQLDKNTSTYDKLALRLQFVQDAYDSYADKVNILEDELVALENAENRNETAIQKKRTELNNAKRQMEEYGKSIGEVSKKMKTANWTDVANDLDKIGKNSTAAGKKMSIFTAGAIAGGIKITGMASDLQETMSKTDVIFGDSANSVKEWSESSIEDMGLAQQTALDMVATYGDMGTSMDISTDKAADMGKELTKRAADLSSFKNIKIDVANTALNAIYTGETESLKKLGVVMTQANLEQFAMAQGAKESYKEMTEAEKVMLRYEYVMTKTNNAAGDFANTSDGFANSQRIMSESFKEMATELGEILLPYMTKLVQKVTEVIQWFSGLDSSIKTIVLAIIGVVAAIGPLLIIFGAMASGLSSIITLVTSLSGASATGATGITGLSTAFTSLLAPIVAIIAIFAAVVLAFKQLWNTNETFKKAMIVAWDSIKDTLKKIWETVIQPIFNSIKEVMLMVWNKGIKPLWDSWVKFVGGIMVEMARLWTSIKPIVDWFISVFGPVLTAVFQVVSKTFGGIVIGIIGVAGSLLESLGTIISSIIGIFRGLIDFISGVFTGDWSRAWNGIKDIFGNIMKGLGALIKAPLNGVISLINGAIRGLNKISVKIPSWVPGLGGKNFGVNIPRIPMLADGGYLYGGAAIVGEAGAELLTQQGSRTRVTPLNGSGGNTDLIDYNKMARAFASVMSTMAMYVDENGVAKMVDKRMIEVMT</sequence>
<proteinExistence type="predicted"/>
<keyword evidence="3" id="KW-1133">Transmembrane helix</keyword>
<gene>
    <name evidence="4" type="ORF">GC105_11425</name>
</gene>
<feature type="coiled-coil region" evidence="2">
    <location>
        <begin position="24"/>
        <end position="121"/>
    </location>
</feature>
<keyword evidence="2" id="KW-0175">Coiled coil</keyword>
<keyword evidence="3" id="KW-0812">Transmembrane</keyword>
<feature type="transmembrane region" description="Helical" evidence="3">
    <location>
        <begin position="375"/>
        <end position="396"/>
    </location>
</feature>
<feature type="transmembrane region" description="Helical" evidence="3">
    <location>
        <begin position="403"/>
        <end position="425"/>
    </location>
</feature>
<comment type="caution">
    <text evidence="4">The sequence shown here is derived from an EMBL/GenBank/DDBJ whole genome shotgun (WGS) entry which is preliminary data.</text>
</comment>
<evidence type="ECO:0000313" key="5">
    <source>
        <dbReference type="Proteomes" id="UP000440004"/>
    </source>
</evidence>
<name>A0A6A7KA30_9FIRM</name>
<keyword evidence="5" id="KW-1185">Reference proteome</keyword>
<organism evidence="4 5">
    <name type="scientific">Alkalibaculum sporogenes</name>
    <dbReference type="NCBI Taxonomy" id="2655001"/>
    <lineage>
        <taxon>Bacteria</taxon>
        <taxon>Bacillati</taxon>
        <taxon>Bacillota</taxon>
        <taxon>Clostridia</taxon>
        <taxon>Eubacteriales</taxon>
        <taxon>Eubacteriaceae</taxon>
        <taxon>Alkalibaculum</taxon>
    </lineage>
</organism>
<evidence type="ECO:0000256" key="3">
    <source>
        <dbReference type="SAM" id="Phobius"/>
    </source>
</evidence>
<evidence type="ECO:0000313" key="4">
    <source>
        <dbReference type="EMBL" id="MPW26399.1"/>
    </source>
</evidence>
<accession>A0A6A7KA30</accession>
<dbReference type="PANTHER" id="PTHR37813">
    <property type="entry name" value="FELS-2 PROPHAGE PROTEIN"/>
    <property type="match status" value="1"/>
</dbReference>
<keyword evidence="3" id="KW-0472">Membrane</keyword>
<dbReference type="InterPro" id="IPR010090">
    <property type="entry name" value="Phage_tape_meas"/>
</dbReference>
<dbReference type="EMBL" id="WHNX01000018">
    <property type="protein sequence ID" value="MPW26399.1"/>
    <property type="molecule type" value="Genomic_DNA"/>
</dbReference>
<evidence type="ECO:0000256" key="2">
    <source>
        <dbReference type="SAM" id="Coils"/>
    </source>
</evidence>
<reference evidence="4 5" key="1">
    <citation type="submission" date="2019-10" db="EMBL/GenBank/DDBJ databases">
        <title>Alkalibaculum tamaniensis sp.nov., a new alkaliphilic acetogen, isolated on methoxylated aromatics from a mud volcano.</title>
        <authorList>
            <person name="Khomyakova M.A."/>
            <person name="Merkel A.Y."/>
            <person name="Bonch-Osmolovskaya E.A."/>
            <person name="Slobodkin A.I."/>
        </authorList>
    </citation>
    <scope>NUCLEOTIDE SEQUENCE [LARGE SCALE GENOMIC DNA]</scope>
    <source>
        <strain evidence="4 5">M08DMB</strain>
    </source>
</reference>
<feature type="transmembrane region" description="Helical" evidence="3">
    <location>
        <begin position="555"/>
        <end position="581"/>
    </location>
</feature>